<protein>
    <recommendedName>
        <fullName evidence="1">Antitoxin FitA-like ribbon-helix-helix domain-containing protein</fullName>
    </recommendedName>
</protein>
<evidence type="ECO:0000313" key="2">
    <source>
        <dbReference type="EMBL" id="MBC6469157.1"/>
    </source>
</evidence>
<dbReference type="Proteomes" id="UP000805614">
    <property type="component" value="Unassembled WGS sequence"/>
</dbReference>
<comment type="caution">
    <text evidence="2">The sequence shown here is derived from an EMBL/GenBank/DDBJ whole genome shotgun (WGS) entry which is preliminary data.</text>
</comment>
<organism evidence="2 3">
    <name type="scientific">Actinomadura alba</name>
    <dbReference type="NCBI Taxonomy" id="406431"/>
    <lineage>
        <taxon>Bacteria</taxon>
        <taxon>Bacillati</taxon>
        <taxon>Actinomycetota</taxon>
        <taxon>Actinomycetes</taxon>
        <taxon>Streptosporangiales</taxon>
        <taxon>Thermomonosporaceae</taxon>
        <taxon>Actinomadura</taxon>
    </lineage>
</organism>
<dbReference type="InterPro" id="IPR010985">
    <property type="entry name" value="Ribbon_hlx_hlx"/>
</dbReference>
<dbReference type="InterPro" id="IPR053853">
    <property type="entry name" value="FitA-like_RHH"/>
</dbReference>
<evidence type="ECO:0000313" key="3">
    <source>
        <dbReference type="Proteomes" id="UP000805614"/>
    </source>
</evidence>
<reference evidence="2 3" key="1">
    <citation type="submission" date="2020-06" db="EMBL/GenBank/DDBJ databases">
        <title>Actinomadura xiongansis sp. nov., isolated from soil of Baiyangdian.</title>
        <authorList>
            <person name="Zhang X."/>
        </authorList>
    </citation>
    <scope>NUCLEOTIDE SEQUENCE [LARGE SCALE GENOMIC DNA]</scope>
    <source>
        <strain evidence="2 3">HBUM206468</strain>
    </source>
</reference>
<gene>
    <name evidence="2" type="ORF">HKK74_27210</name>
</gene>
<proteinExistence type="predicted"/>
<feature type="domain" description="Antitoxin FitA-like ribbon-helix-helix" evidence="1">
    <location>
        <begin position="14"/>
        <end position="49"/>
    </location>
</feature>
<accession>A0ABR7LWE1</accession>
<name>A0ABR7LWE1_9ACTN</name>
<sequence length="83" mass="9313">MQNTLDGLMDTTVVQVRDVPEHVVAILKARAEARGQSLAVYLRDLLTEEAARPSIEDVMTNIAAREPVDYSIEDLRSFIRDGR</sequence>
<evidence type="ECO:0000259" key="1">
    <source>
        <dbReference type="Pfam" id="PF22513"/>
    </source>
</evidence>
<dbReference type="SUPFAM" id="SSF47598">
    <property type="entry name" value="Ribbon-helix-helix"/>
    <property type="match status" value="1"/>
</dbReference>
<dbReference type="EMBL" id="JABVEC010000024">
    <property type="protein sequence ID" value="MBC6469157.1"/>
    <property type="molecule type" value="Genomic_DNA"/>
</dbReference>
<dbReference type="Pfam" id="PF22513">
    <property type="entry name" value="FitA-like_RHH"/>
    <property type="match status" value="1"/>
</dbReference>
<keyword evidence="3" id="KW-1185">Reference proteome</keyword>